<protein>
    <submittedName>
        <fullName evidence="2">Deoxycytidylate deaminase</fullName>
    </submittedName>
</protein>
<dbReference type="InterPro" id="IPR002125">
    <property type="entry name" value="CMP_dCMP_dom"/>
</dbReference>
<dbReference type="Gene3D" id="3.40.140.10">
    <property type="entry name" value="Cytidine Deaminase, domain 2"/>
    <property type="match status" value="1"/>
</dbReference>
<dbReference type="AlphaFoldDB" id="A0A150QV37"/>
<dbReference type="Pfam" id="PF00383">
    <property type="entry name" value="dCMP_cyt_deam_1"/>
    <property type="match status" value="1"/>
</dbReference>
<evidence type="ECO:0000259" key="1">
    <source>
        <dbReference type="PROSITE" id="PS51747"/>
    </source>
</evidence>
<dbReference type="GO" id="GO:0006152">
    <property type="term" value="P:purine nucleoside catabolic process"/>
    <property type="evidence" value="ECO:0007669"/>
    <property type="project" value="TreeGrafter"/>
</dbReference>
<dbReference type="PANTHER" id="PTHR11079:SF161">
    <property type="entry name" value="CMP_DCMP-TYPE DEAMINASE DOMAIN-CONTAINING PROTEIN"/>
    <property type="match status" value="1"/>
</dbReference>
<dbReference type="OrthoDB" id="9802676at2"/>
<sequence>MSRDEELMARALEVARGAQRAGEPPFGALVVAPDGAVVAEATDEVNAQRDFTWHAEVGAVRRACAAVGPDLQGYTLYTTVEPCPMCFTAAWLARISRIVFGCTMAEVTKATGGAQRELAVPAQWMNEHSGAPLDLVGGVLDDQCLALFGQAGVQRG</sequence>
<dbReference type="SUPFAM" id="SSF53927">
    <property type="entry name" value="Cytidine deaminase-like"/>
    <property type="match status" value="1"/>
</dbReference>
<dbReference type="GO" id="GO:0047974">
    <property type="term" value="F:guanosine deaminase activity"/>
    <property type="evidence" value="ECO:0007669"/>
    <property type="project" value="TreeGrafter"/>
</dbReference>
<organism evidence="2 3">
    <name type="scientific">Sorangium cellulosum</name>
    <name type="common">Polyangium cellulosum</name>
    <dbReference type="NCBI Taxonomy" id="56"/>
    <lineage>
        <taxon>Bacteria</taxon>
        <taxon>Pseudomonadati</taxon>
        <taxon>Myxococcota</taxon>
        <taxon>Polyangia</taxon>
        <taxon>Polyangiales</taxon>
        <taxon>Polyangiaceae</taxon>
        <taxon>Sorangium</taxon>
    </lineage>
</organism>
<proteinExistence type="predicted"/>
<gene>
    <name evidence="2" type="ORF">BE15_13050</name>
</gene>
<feature type="domain" description="CMP/dCMP-type deaminase" evidence="1">
    <location>
        <begin position="2"/>
        <end position="114"/>
    </location>
</feature>
<dbReference type="InterPro" id="IPR016193">
    <property type="entry name" value="Cytidine_deaminase-like"/>
</dbReference>
<dbReference type="PROSITE" id="PS51747">
    <property type="entry name" value="CYT_DCMP_DEAMINASES_2"/>
    <property type="match status" value="1"/>
</dbReference>
<evidence type="ECO:0000313" key="2">
    <source>
        <dbReference type="EMBL" id="KYF71887.1"/>
    </source>
</evidence>
<dbReference type="EMBL" id="JEMA01000306">
    <property type="protein sequence ID" value="KYF71887.1"/>
    <property type="molecule type" value="Genomic_DNA"/>
</dbReference>
<comment type="caution">
    <text evidence="2">The sequence shown here is derived from an EMBL/GenBank/DDBJ whole genome shotgun (WGS) entry which is preliminary data.</text>
</comment>
<evidence type="ECO:0000313" key="3">
    <source>
        <dbReference type="Proteomes" id="UP000075260"/>
    </source>
</evidence>
<name>A0A150QV37_SORCE</name>
<dbReference type="PANTHER" id="PTHR11079">
    <property type="entry name" value="CYTOSINE DEAMINASE FAMILY MEMBER"/>
    <property type="match status" value="1"/>
</dbReference>
<dbReference type="Proteomes" id="UP000075260">
    <property type="component" value="Unassembled WGS sequence"/>
</dbReference>
<dbReference type="RefSeq" id="WP_061606700.1">
    <property type="nucleotide sequence ID" value="NZ_JEMA01000306.1"/>
</dbReference>
<dbReference type="CDD" id="cd01285">
    <property type="entry name" value="nucleoside_deaminase"/>
    <property type="match status" value="1"/>
</dbReference>
<reference evidence="2 3" key="1">
    <citation type="submission" date="2014-02" db="EMBL/GenBank/DDBJ databases">
        <title>The small core and large imbalanced accessory genome model reveals a collaborative survival strategy of Sorangium cellulosum strains in nature.</title>
        <authorList>
            <person name="Han K."/>
            <person name="Peng R."/>
            <person name="Blom J."/>
            <person name="Li Y.-Z."/>
        </authorList>
    </citation>
    <scope>NUCLEOTIDE SEQUENCE [LARGE SCALE GENOMIC DNA]</scope>
    <source>
        <strain evidence="2 3">So0008-312</strain>
    </source>
</reference>
<accession>A0A150QV37</accession>